<evidence type="ECO:0000313" key="3">
    <source>
        <dbReference type="EMBL" id="GAJ28725.1"/>
    </source>
</evidence>
<keyword evidence="2" id="KW-0472">Membrane</keyword>
<evidence type="ECO:0000256" key="2">
    <source>
        <dbReference type="SAM" id="Phobius"/>
    </source>
</evidence>
<dbReference type="EMBL" id="BAND01000036">
    <property type="protein sequence ID" value="GAJ28725.1"/>
    <property type="molecule type" value="Genomic_DNA"/>
</dbReference>
<name>A0A023D4P4_ACIMT</name>
<reference evidence="4" key="1">
    <citation type="journal article" date="2014" name="FEMS Microbiol. Lett.">
        <title>Draft Genomic DNA Sequence of the Facultatively Methylotrophic Bacterium Acidomonas methanolica type strain MB58.</title>
        <authorList>
            <person name="Higashiura N."/>
            <person name="Hadano H."/>
            <person name="Hirakawa H."/>
            <person name="Matsutani M."/>
            <person name="Takabe S."/>
            <person name="Matsushita K."/>
            <person name="Azuma Y."/>
        </authorList>
    </citation>
    <scope>NUCLEOTIDE SEQUENCE [LARGE SCALE GENOMIC DNA]</scope>
    <source>
        <strain evidence="4">MB58</strain>
    </source>
</reference>
<keyword evidence="2" id="KW-0812">Transmembrane</keyword>
<gene>
    <name evidence="3" type="ORF">Amme_036_013</name>
</gene>
<organism evidence="3 4">
    <name type="scientific">Acidomonas methanolica NBRC 104435</name>
    <dbReference type="NCBI Taxonomy" id="1231351"/>
    <lineage>
        <taxon>Bacteria</taxon>
        <taxon>Pseudomonadati</taxon>
        <taxon>Pseudomonadota</taxon>
        <taxon>Alphaproteobacteria</taxon>
        <taxon>Acetobacterales</taxon>
        <taxon>Acetobacteraceae</taxon>
        <taxon>Acidomonas</taxon>
    </lineage>
</organism>
<keyword evidence="4" id="KW-1185">Reference proteome</keyword>
<evidence type="ECO:0000256" key="1">
    <source>
        <dbReference type="SAM" id="MobiDB-lite"/>
    </source>
</evidence>
<dbReference type="Proteomes" id="UP000019760">
    <property type="component" value="Unassembled WGS sequence"/>
</dbReference>
<proteinExistence type="predicted"/>
<evidence type="ECO:0000313" key="4">
    <source>
        <dbReference type="Proteomes" id="UP000019760"/>
    </source>
</evidence>
<feature type="region of interest" description="Disordered" evidence="1">
    <location>
        <begin position="59"/>
        <end position="92"/>
    </location>
</feature>
<comment type="caution">
    <text evidence="3">The sequence shown here is derived from an EMBL/GenBank/DDBJ whole genome shotgun (WGS) entry which is preliminary data.</text>
</comment>
<keyword evidence="2" id="KW-1133">Transmembrane helix</keyword>
<accession>A0A023D4P4</accession>
<protein>
    <submittedName>
        <fullName evidence="3">Uncharacterized protein</fullName>
    </submittedName>
</protein>
<reference evidence="3 4" key="2">
    <citation type="journal article" date="2014" name="FEMS Microbiol. Lett.">
        <title>Draft genomic DNA sequence of the facultatively methylotrophic bacterium Acidomonas methanolica type strain MB58.</title>
        <authorList>
            <person name="Higashiura N."/>
            <person name="Hadano H."/>
            <person name="Hirakawa H."/>
            <person name="Matsutani M."/>
            <person name="Takabe S."/>
            <person name="Matsushita K."/>
            <person name="Azuma Y."/>
        </authorList>
    </citation>
    <scope>NUCLEOTIDE SEQUENCE [LARGE SCALE GENOMIC DNA]</scope>
    <source>
        <strain evidence="3 4">MB58</strain>
    </source>
</reference>
<sequence>MHPGGSGGYNFHSLSLSGSRETMLITLLVILSVLAWVSIICVYFHAEIVSALANRFKRDKPPAAPATMTGKLPGAPPQDAPIFERAPTGRQN</sequence>
<dbReference type="AlphaFoldDB" id="A0A023D4P4"/>
<feature type="transmembrane region" description="Helical" evidence="2">
    <location>
        <begin position="23"/>
        <end position="46"/>
    </location>
</feature>